<dbReference type="PANTHER" id="PTHR31849:SF1">
    <property type="entry name" value="CYSTEINE-RICH DPF MOTIF DOMAIN-CONTAINING PROTEIN 1"/>
    <property type="match status" value="1"/>
</dbReference>
<dbReference type="PRINTS" id="PR01995">
    <property type="entry name" value="UPF0595"/>
</dbReference>
<sequence length="107" mass="12012">MDPKKFKCSSCGLTADYNHFGQTPLKTAKKNIVLLEKAYTMRNPFKSNDGEFLVVGAHCSICGDVVCVDPDCSLFYSKRFCLNCASNNINEFPLPIQKEILHNCKSR</sequence>
<reference evidence="4 5" key="1">
    <citation type="submission" date="2024-02" db="EMBL/GenBank/DDBJ databases">
        <authorList>
            <person name="Daric V."/>
            <person name="Darras S."/>
        </authorList>
    </citation>
    <scope>NUCLEOTIDE SEQUENCE [LARGE SCALE GENOMIC DNA]</scope>
</reference>
<evidence type="ECO:0000313" key="5">
    <source>
        <dbReference type="Proteomes" id="UP001642483"/>
    </source>
</evidence>
<keyword evidence="5" id="KW-1185">Reference proteome</keyword>
<dbReference type="InterPro" id="IPR042426">
    <property type="entry name" value="CDPF1"/>
</dbReference>
<name>A0ABP0G4H3_CLALP</name>
<dbReference type="Pfam" id="PF10170">
    <property type="entry name" value="C6_DPF"/>
    <property type="match status" value="1"/>
</dbReference>
<gene>
    <name evidence="4" type="ORF">CVLEPA_LOCUS18385</name>
</gene>
<organism evidence="4 5">
    <name type="scientific">Clavelina lepadiformis</name>
    <name type="common">Light-bulb sea squirt</name>
    <name type="synonym">Ascidia lepadiformis</name>
    <dbReference type="NCBI Taxonomy" id="159417"/>
    <lineage>
        <taxon>Eukaryota</taxon>
        <taxon>Metazoa</taxon>
        <taxon>Chordata</taxon>
        <taxon>Tunicata</taxon>
        <taxon>Ascidiacea</taxon>
        <taxon>Aplousobranchia</taxon>
        <taxon>Clavelinidae</taxon>
        <taxon>Clavelina</taxon>
    </lineage>
</organism>
<evidence type="ECO:0000256" key="2">
    <source>
        <dbReference type="ARBA" id="ARBA00014801"/>
    </source>
</evidence>
<dbReference type="InterPro" id="IPR018785">
    <property type="entry name" value="CDPF1_dom"/>
</dbReference>
<dbReference type="Proteomes" id="UP001642483">
    <property type="component" value="Unassembled WGS sequence"/>
</dbReference>
<evidence type="ECO:0000313" key="4">
    <source>
        <dbReference type="EMBL" id="CAK8686455.1"/>
    </source>
</evidence>
<evidence type="ECO:0000259" key="3">
    <source>
        <dbReference type="Pfam" id="PF10170"/>
    </source>
</evidence>
<dbReference type="PANTHER" id="PTHR31849">
    <property type="entry name" value="CYSTEINE-RICH PDF MOTIF DOMAIN-CONTAINING PROTEIN 1"/>
    <property type="match status" value="1"/>
</dbReference>
<comment type="similarity">
    <text evidence="1">Belongs to the CDPF1 family.</text>
</comment>
<feature type="domain" description="Cysteine-rich DPF motif" evidence="3">
    <location>
        <begin position="6"/>
        <end position="100"/>
    </location>
</feature>
<proteinExistence type="inferred from homology"/>
<comment type="caution">
    <text evidence="4">The sequence shown here is derived from an EMBL/GenBank/DDBJ whole genome shotgun (WGS) entry which is preliminary data.</text>
</comment>
<dbReference type="EMBL" id="CAWYQH010000102">
    <property type="protein sequence ID" value="CAK8686455.1"/>
    <property type="molecule type" value="Genomic_DNA"/>
</dbReference>
<accession>A0ABP0G4H3</accession>
<evidence type="ECO:0000256" key="1">
    <source>
        <dbReference type="ARBA" id="ARBA00007917"/>
    </source>
</evidence>
<protein>
    <recommendedName>
        <fullName evidence="2">Cysteine-rich DPF motif domain-containing protein 1</fullName>
    </recommendedName>
</protein>